<evidence type="ECO:0000259" key="3">
    <source>
        <dbReference type="Pfam" id="PF02709"/>
    </source>
</evidence>
<dbReference type="InterPro" id="IPR029044">
    <property type="entry name" value="Nucleotide-diphossugar_trans"/>
</dbReference>
<organism evidence="4 5">
    <name type="scientific">Leadbetterella byssophila (strain DSM 17132 / JCM 16389 / KACC 11308 / NBRC 106382 / 4M15)</name>
    <dbReference type="NCBI Taxonomy" id="649349"/>
    <lineage>
        <taxon>Bacteria</taxon>
        <taxon>Pseudomonadati</taxon>
        <taxon>Bacteroidota</taxon>
        <taxon>Cytophagia</taxon>
        <taxon>Cytophagales</taxon>
        <taxon>Leadbetterellaceae</taxon>
        <taxon>Leadbetterella</taxon>
    </lineage>
</organism>
<dbReference type="InterPro" id="IPR050834">
    <property type="entry name" value="Glycosyltransf_2"/>
</dbReference>
<evidence type="ECO:0000256" key="1">
    <source>
        <dbReference type="ARBA" id="ARBA00022679"/>
    </source>
</evidence>
<evidence type="ECO:0000313" key="4">
    <source>
        <dbReference type="EMBL" id="ADQ16410.1"/>
    </source>
</evidence>
<dbReference type="GO" id="GO:0016740">
    <property type="term" value="F:transferase activity"/>
    <property type="evidence" value="ECO:0007669"/>
    <property type="project" value="UniProtKB-KW"/>
</dbReference>
<dbReference type="Pfam" id="PF00535">
    <property type="entry name" value="Glycos_transf_2"/>
    <property type="match status" value="1"/>
</dbReference>
<dbReference type="Proteomes" id="UP000007435">
    <property type="component" value="Chromosome"/>
</dbReference>
<dbReference type="eggNOG" id="COG1215">
    <property type="taxonomic scope" value="Bacteria"/>
</dbReference>
<dbReference type="HOGENOM" id="CLU_025996_24_0_10"/>
<feature type="domain" description="Glycosyltransferase 2-like" evidence="2">
    <location>
        <begin position="4"/>
        <end position="133"/>
    </location>
</feature>
<evidence type="ECO:0000313" key="5">
    <source>
        <dbReference type="Proteomes" id="UP000007435"/>
    </source>
</evidence>
<keyword evidence="5" id="KW-1185">Reference proteome</keyword>
<dbReference type="Pfam" id="PF02709">
    <property type="entry name" value="Glyco_transf_7C"/>
    <property type="match status" value="1"/>
</dbReference>
<dbReference type="AlphaFoldDB" id="E4RYP8"/>
<dbReference type="RefSeq" id="WP_013407462.1">
    <property type="nucleotide sequence ID" value="NC_014655.1"/>
</dbReference>
<name>E4RYP8_LEAB4</name>
<dbReference type="OrthoDB" id="9815923at2"/>
<accession>E4RYP8</accession>
<dbReference type="PANTHER" id="PTHR43685:SF3">
    <property type="entry name" value="SLR2126 PROTEIN"/>
    <property type="match status" value="1"/>
</dbReference>
<dbReference type="EMBL" id="CP002305">
    <property type="protein sequence ID" value="ADQ16410.1"/>
    <property type="molecule type" value="Genomic_DNA"/>
</dbReference>
<protein>
    <submittedName>
        <fullName evidence="4">Glycosyl transferase family 2</fullName>
    </submittedName>
</protein>
<dbReference type="CAZy" id="GT2">
    <property type="family name" value="Glycosyltransferase Family 2"/>
</dbReference>
<dbReference type="InterPro" id="IPR027791">
    <property type="entry name" value="Galactosyl_T_C"/>
</dbReference>
<dbReference type="InterPro" id="IPR001173">
    <property type="entry name" value="Glyco_trans_2-like"/>
</dbReference>
<evidence type="ECO:0000259" key="2">
    <source>
        <dbReference type="Pfam" id="PF00535"/>
    </source>
</evidence>
<feature type="domain" description="Galactosyltransferase C-terminal" evidence="3">
    <location>
        <begin position="172"/>
        <end position="232"/>
    </location>
</feature>
<dbReference type="SUPFAM" id="SSF53448">
    <property type="entry name" value="Nucleotide-diphospho-sugar transferases"/>
    <property type="match status" value="1"/>
</dbReference>
<dbReference type="Gene3D" id="3.90.550.10">
    <property type="entry name" value="Spore Coat Polysaccharide Biosynthesis Protein SpsA, Chain A"/>
    <property type="match status" value="1"/>
</dbReference>
<dbReference type="CDD" id="cd06420">
    <property type="entry name" value="GT2_Chondriotin_Pol_N"/>
    <property type="match status" value="1"/>
</dbReference>
<reference key="1">
    <citation type="submission" date="2010-11" db="EMBL/GenBank/DDBJ databases">
        <title>The complete genome of Leadbetterella byssophila DSM 17132.</title>
        <authorList>
            <consortium name="US DOE Joint Genome Institute (JGI-PGF)"/>
            <person name="Lucas S."/>
            <person name="Copeland A."/>
            <person name="Lapidus A."/>
            <person name="Glavina del Rio T."/>
            <person name="Dalin E."/>
            <person name="Tice H."/>
            <person name="Bruce D."/>
            <person name="Goodwin L."/>
            <person name="Pitluck S."/>
            <person name="Kyrpides N."/>
            <person name="Mavromatis K."/>
            <person name="Ivanova N."/>
            <person name="Teshima H."/>
            <person name="Brettin T."/>
            <person name="Detter J.C."/>
            <person name="Han C."/>
            <person name="Tapia R."/>
            <person name="Land M."/>
            <person name="Hauser L."/>
            <person name="Markowitz V."/>
            <person name="Cheng J.-F."/>
            <person name="Hugenholtz P."/>
            <person name="Woyke T."/>
            <person name="Wu D."/>
            <person name="Tindall B."/>
            <person name="Pomrenke H.G."/>
            <person name="Brambilla E."/>
            <person name="Klenk H.-P."/>
            <person name="Eisen J.A."/>
        </authorList>
    </citation>
    <scope>NUCLEOTIDE SEQUENCE [LARGE SCALE GENOMIC DNA]</scope>
    <source>
        <strain>DSM 17132</strain>
    </source>
</reference>
<proteinExistence type="predicted"/>
<dbReference type="PANTHER" id="PTHR43685">
    <property type="entry name" value="GLYCOSYLTRANSFERASE"/>
    <property type="match status" value="1"/>
</dbReference>
<dbReference type="STRING" id="649349.Lbys_0648"/>
<keyword evidence="1 4" id="KW-0808">Transferase</keyword>
<sequence>MNSSLLISTYNWPEALRLILETVRIQTVSPLEVVIADDGSGPETREVITEFRDILDIPIKHVWQEDRGFRASRIRNLAIKECEAEYIIQIDGDTLLHPRFIEDHHSLALDNHFISGSRVLVGESATHEAIKSGKFTFSPISRGIKNRLNALHFPELGSRYSVNGLPPEELIYKIRGCNMSFWKRDLLAINGYDENFEGWGREDSELVWRLLVKGCFLRQVKLAAIQYHLHHKPNSRNHFQENHLRLLEVMASATYYAENGIFKEEFDTIPSIVLPE</sequence>
<dbReference type="KEGG" id="lby:Lbys_0648"/>
<gene>
    <name evidence="4" type="ordered locus">Lbys_0648</name>
</gene>
<reference evidence="4 5" key="2">
    <citation type="journal article" date="2011" name="Stand. Genomic Sci.">
        <title>Complete genome sequence of Leadbetterella byssophila type strain (4M15).</title>
        <authorList>
            <person name="Abt B."/>
            <person name="Teshima H."/>
            <person name="Lucas S."/>
            <person name="Lapidus A."/>
            <person name="Del Rio T.G."/>
            <person name="Nolan M."/>
            <person name="Tice H."/>
            <person name="Cheng J.F."/>
            <person name="Pitluck S."/>
            <person name="Liolios K."/>
            <person name="Pagani I."/>
            <person name="Ivanova N."/>
            <person name="Mavromatis K."/>
            <person name="Pati A."/>
            <person name="Tapia R."/>
            <person name="Han C."/>
            <person name="Goodwin L."/>
            <person name="Chen A."/>
            <person name="Palaniappan K."/>
            <person name="Land M."/>
            <person name="Hauser L."/>
            <person name="Chang Y.J."/>
            <person name="Jeffries C.D."/>
            <person name="Rohde M."/>
            <person name="Goker M."/>
            <person name="Tindall B.J."/>
            <person name="Detter J.C."/>
            <person name="Woyke T."/>
            <person name="Bristow J."/>
            <person name="Eisen J.A."/>
            <person name="Markowitz V."/>
            <person name="Hugenholtz P."/>
            <person name="Klenk H.P."/>
            <person name="Kyrpides N.C."/>
        </authorList>
    </citation>
    <scope>NUCLEOTIDE SEQUENCE [LARGE SCALE GENOMIC DNA]</scope>
    <source>
        <strain evidence="5">DSM 17132 / JCM 16389 / KACC 11308 / NBRC 106382 / 4M15</strain>
    </source>
</reference>